<evidence type="ECO:0000313" key="3">
    <source>
        <dbReference type="Proteomes" id="UP001189429"/>
    </source>
</evidence>
<evidence type="ECO:0000256" key="1">
    <source>
        <dbReference type="SAM" id="MobiDB-lite"/>
    </source>
</evidence>
<accession>A0ABN9YDM9</accession>
<sequence length="282" mass="29825">MGKKPFQHPPQRPRQDHRGGGSLGGMMANFNNVMEDVQSSGEMASLATQMAQAKQARESAAEHGPAKELAQALAAVVRPAAAAAPTDSRLEGTVKRLAEFALPGSGMSGHAGPDDHEVKRLRADLDALTSRVDAQSKDISEIKAVSTENQVVCKQTQHTMAKLMDKFDRIQVPGGGGLGDHAVPPAEEGAPDPFFQPQVLLVAHTGVATFLGVQSNAQFKGMKSVSKLKSLDQWRKKFVSLGSVNEAIQDLDKGGIGTYLFRFLTADGEIAANALQPAPPAA</sequence>
<evidence type="ECO:0000313" key="2">
    <source>
        <dbReference type="EMBL" id="CAK0909376.1"/>
    </source>
</evidence>
<keyword evidence="3" id="KW-1185">Reference proteome</keyword>
<comment type="caution">
    <text evidence="2">The sequence shown here is derived from an EMBL/GenBank/DDBJ whole genome shotgun (WGS) entry which is preliminary data.</text>
</comment>
<gene>
    <name evidence="2" type="ORF">PCOR1329_LOCUS83810</name>
</gene>
<feature type="region of interest" description="Disordered" evidence="1">
    <location>
        <begin position="44"/>
        <end position="66"/>
    </location>
</feature>
<feature type="compositionally biased region" description="Basic and acidic residues" evidence="1">
    <location>
        <begin position="55"/>
        <end position="66"/>
    </location>
</feature>
<organism evidence="2 3">
    <name type="scientific">Prorocentrum cordatum</name>
    <dbReference type="NCBI Taxonomy" id="2364126"/>
    <lineage>
        <taxon>Eukaryota</taxon>
        <taxon>Sar</taxon>
        <taxon>Alveolata</taxon>
        <taxon>Dinophyceae</taxon>
        <taxon>Prorocentrales</taxon>
        <taxon>Prorocentraceae</taxon>
        <taxon>Prorocentrum</taxon>
    </lineage>
</organism>
<dbReference type="Proteomes" id="UP001189429">
    <property type="component" value="Unassembled WGS sequence"/>
</dbReference>
<feature type="region of interest" description="Disordered" evidence="1">
    <location>
        <begin position="1"/>
        <end position="28"/>
    </location>
</feature>
<dbReference type="EMBL" id="CAUYUJ010022182">
    <property type="protein sequence ID" value="CAK0909376.1"/>
    <property type="molecule type" value="Genomic_DNA"/>
</dbReference>
<reference evidence="2" key="1">
    <citation type="submission" date="2023-10" db="EMBL/GenBank/DDBJ databases">
        <authorList>
            <person name="Chen Y."/>
            <person name="Shah S."/>
            <person name="Dougan E. K."/>
            <person name="Thang M."/>
            <person name="Chan C."/>
        </authorList>
    </citation>
    <scope>NUCLEOTIDE SEQUENCE [LARGE SCALE GENOMIC DNA]</scope>
</reference>
<name>A0ABN9YDM9_9DINO</name>
<protein>
    <submittedName>
        <fullName evidence="2">Uncharacterized protein</fullName>
    </submittedName>
</protein>
<proteinExistence type="predicted"/>